<evidence type="ECO:0000256" key="4">
    <source>
        <dbReference type="ARBA" id="ARBA00022857"/>
    </source>
</evidence>
<keyword evidence="4" id="KW-0521">NADP</keyword>
<evidence type="ECO:0000256" key="2">
    <source>
        <dbReference type="ARBA" id="ARBA00022630"/>
    </source>
</evidence>
<evidence type="ECO:0000256" key="5">
    <source>
        <dbReference type="ARBA" id="ARBA00023002"/>
    </source>
</evidence>
<keyword evidence="7" id="KW-1185">Reference proteome</keyword>
<comment type="cofactor">
    <cofactor evidence="1">
        <name>FAD</name>
        <dbReference type="ChEBI" id="CHEBI:57692"/>
    </cofactor>
</comment>
<keyword evidence="5" id="KW-0560">Oxidoreductase</keyword>
<gene>
    <name evidence="6" type="ORF">Cni_G19464</name>
</gene>
<sequence length="310" mass="34748">MLQLSEEDDEATSKLAELAFRNTPKLEQVELQQSDVGAMQGDGSAAFFQEMSELVNQKCSVQEEVPSGDFNALFGISGSWMDILFPCTICTLKLLICFSMRLKGQCHLSGILSLLARQILIDIAFSIVDTLAPMQGNRNKSHYIASLWLWKEYPCPSLYKVVLDHHYVGIVCAGMKDEELKTSKIQRRVYDLLCKSATFHQQLDSAGQRELHFIFFKKPDRFLPSEDNLRVGSVHIEKTCLKGVVPNVKGRVVSSNQKQQAEMEQGLYVVGWLKRGPTGIVATNLYCAEETVTSDFGGTEIILAFIWPIN</sequence>
<protein>
    <submittedName>
        <fullName evidence="6">NADPH:adrenodoxin oxidoreductase, mitochondrial isoform X3</fullName>
    </submittedName>
</protein>
<dbReference type="EMBL" id="CP136895">
    <property type="protein sequence ID" value="WOL10705.1"/>
    <property type="molecule type" value="Genomic_DNA"/>
</dbReference>
<keyword evidence="2" id="KW-0285">Flavoprotein</keyword>
<dbReference type="GO" id="GO:0016491">
    <property type="term" value="F:oxidoreductase activity"/>
    <property type="evidence" value="ECO:0007669"/>
    <property type="project" value="UniProtKB-KW"/>
</dbReference>
<accession>A0AAQ3KL53</accession>
<dbReference type="Proteomes" id="UP001327560">
    <property type="component" value="Chromosome 6"/>
</dbReference>
<proteinExistence type="predicted"/>
<keyword evidence="3" id="KW-0274">FAD</keyword>
<evidence type="ECO:0000256" key="3">
    <source>
        <dbReference type="ARBA" id="ARBA00022827"/>
    </source>
</evidence>
<dbReference type="PANTHER" id="PTHR48467">
    <property type="entry name" value="GLUTAMATE SYNTHASE 1 [NADH], CHLOROPLASTIC-LIKE"/>
    <property type="match status" value="1"/>
</dbReference>
<dbReference type="InterPro" id="IPR055275">
    <property type="entry name" value="Ferredox_Rdtase"/>
</dbReference>
<dbReference type="AlphaFoldDB" id="A0AAQ3KL53"/>
<name>A0AAQ3KL53_9LILI</name>
<evidence type="ECO:0000313" key="7">
    <source>
        <dbReference type="Proteomes" id="UP001327560"/>
    </source>
</evidence>
<evidence type="ECO:0000256" key="1">
    <source>
        <dbReference type="ARBA" id="ARBA00001974"/>
    </source>
</evidence>
<organism evidence="6 7">
    <name type="scientific">Canna indica</name>
    <name type="common">Indian-shot</name>
    <dbReference type="NCBI Taxonomy" id="4628"/>
    <lineage>
        <taxon>Eukaryota</taxon>
        <taxon>Viridiplantae</taxon>
        <taxon>Streptophyta</taxon>
        <taxon>Embryophyta</taxon>
        <taxon>Tracheophyta</taxon>
        <taxon>Spermatophyta</taxon>
        <taxon>Magnoliopsida</taxon>
        <taxon>Liliopsida</taxon>
        <taxon>Zingiberales</taxon>
        <taxon>Cannaceae</taxon>
        <taxon>Canna</taxon>
    </lineage>
</organism>
<dbReference type="Gene3D" id="3.40.50.720">
    <property type="entry name" value="NAD(P)-binding Rossmann-like Domain"/>
    <property type="match status" value="1"/>
</dbReference>
<dbReference type="PANTHER" id="PTHR48467:SF1">
    <property type="entry name" value="GLUTAMATE SYNTHASE 1 [NADH], CHLOROPLASTIC-LIKE"/>
    <property type="match status" value="1"/>
</dbReference>
<reference evidence="6 7" key="1">
    <citation type="submission" date="2023-10" db="EMBL/GenBank/DDBJ databases">
        <title>Chromosome-scale genome assembly provides insights into flower coloration mechanisms of Canna indica.</title>
        <authorList>
            <person name="Li C."/>
        </authorList>
    </citation>
    <scope>NUCLEOTIDE SEQUENCE [LARGE SCALE GENOMIC DNA]</scope>
    <source>
        <tissue evidence="6">Flower</tissue>
    </source>
</reference>
<evidence type="ECO:0000313" key="6">
    <source>
        <dbReference type="EMBL" id="WOL10705.1"/>
    </source>
</evidence>